<feature type="domain" description="RNase H type-2" evidence="16">
    <location>
        <begin position="92"/>
        <end position="310"/>
    </location>
</feature>
<dbReference type="OrthoDB" id="9777935at2"/>
<evidence type="ECO:0000256" key="3">
    <source>
        <dbReference type="ARBA" id="ARBA00004065"/>
    </source>
</evidence>
<dbReference type="PROSITE" id="PS51975">
    <property type="entry name" value="RNASE_H_2"/>
    <property type="match status" value="1"/>
</dbReference>
<evidence type="ECO:0000256" key="13">
    <source>
        <dbReference type="ARBA" id="ARBA00022842"/>
    </source>
</evidence>
<keyword evidence="10 14" id="KW-0479">Metal-binding</keyword>
<dbReference type="Gene3D" id="3.30.420.10">
    <property type="entry name" value="Ribonuclease H-like superfamily/Ribonuclease H"/>
    <property type="match status" value="1"/>
</dbReference>
<dbReference type="HAMAP" id="MF_00053">
    <property type="entry name" value="RNase_HIII"/>
    <property type="match status" value="1"/>
</dbReference>
<dbReference type="InterPro" id="IPR012337">
    <property type="entry name" value="RNaseH-like_sf"/>
</dbReference>
<dbReference type="EC" id="3.1.26.4" evidence="6 14"/>
<dbReference type="InterPro" id="IPR001352">
    <property type="entry name" value="RNase_HII/HIII"/>
</dbReference>
<dbReference type="Proteomes" id="UP000321547">
    <property type="component" value="Unassembled WGS sequence"/>
</dbReference>
<dbReference type="STRING" id="306540.SAMN05421839_101176"/>
<reference evidence="17 20" key="2">
    <citation type="submission" date="2019-07" db="EMBL/GenBank/DDBJ databases">
        <title>Whole genome shotgun sequence of Halolactibacillus halophilus NBRC 100868.</title>
        <authorList>
            <person name="Hosoyama A."/>
            <person name="Uohara A."/>
            <person name="Ohji S."/>
            <person name="Ichikawa N."/>
        </authorList>
    </citation>
    <scope>NUCLEOTIDE SEQUENCE [LARGE SCALE GENOMIC DNA]</scope>
    <source>
        <strain evidence="17 20">NBRC 100868</strain>
    </source>
</reference>
<evidence type="ECO:0000256" key="5">
    <source>
        <dbReference type="ARBA" id="ARBA00008378"/>
    </source>
</evidence>
<dbReference type="NCBIfam" id="TIGR00716">
    <property type="entry name" value="rnhC"/>
    <property type="match status" value="1"/>
</dbReference>
<dbReference type="GO" id="GO:0043137">
    <property type="term" value="P:DNA replication, removal of RNA primer"/>
    <property type="evidence" value="ECO:0007669"/>
    <property type="project" value="TreeGrafter"/>
</dbReference>
<evidence type="ECO:0000256" key="8">
    <source>
        <dbReference type="ARBA" id="ARBA00022490"/>
    </source>
</evidence>
<dbReference type="PANTHER" id="PTHR10954">
    <property type="entry name" value="RIBONUCLEASE H2 SUBUNIT A"/>
    <property type="match status" value="1"/>
</dbReference>
<evidence type="ECO:0000313" key="20">
    <source>
        <dbReference type="Proteomes" id="UP000321547"/>
    </source>
</evidence>
<dbReference type="RefSeq" id="WP_089829407.1">
    <property type="nucleotide sequence ID" value="NZ_BJWI01000001.1"/>
</dbReference>
<dbReference type="EMBL" id="FOXC01000001">
    <property type="protein sequence ID" value="SFO91722.1"/>
    <property type="molecule type" value="Genomic_DNA"/>
</dbReference>
<dbReference type="GO" id="GO:0000287">
    <property type="term" value="F:magnesium ion binding"/>
    <property type="evidence" value="ECO:0007669"/>
    <property type="project" value="UniProtKB-UniRule"/>
</dbReference>
<dbReference type="CDD" id="cd06590">
    <property type="entry name" value="RNase_HII_bacteria_HIII_like"/>
    <property type="match status" value="1"/>
</dbReference>
<dbReference type="GO" id="GO:0032299">
    <property type="term" value="C:ribonuclease H2 complex"/>
    <property type="evidence" value="ECO:0007669"/>
    <property type="project" value="TreeGrafter"/>
</dbReference>
<dbReference type="Proteomes" id="UP000242243">
    <property type="component" value="Unassembled WGS sequence"/>
</dbReference>
<keyword evidence="11 14" id="KW-0255">Endonuclease</keyword>
<comment type="similarity">
    <text evidence="5 14">Belongs to the RNase HII family. RnhC subfamily.</text>
</comment>
<dbReference type="PANTHER" id="PTHR10954:SF23">
    <property type="entry name" value="RIBONUCLEASE"/>
    <property type="match status" value="1"/>
</dbReference>
<keyword evidence="9 14" id="KW-0540">Nuclease</keyword>
<dbReference type="AlphaFoldDB" id="A0A1I5L3I6"/>
<keyword evidence="13 14" id="KW-0460">Magnesium</keyword>
<evidence type="ECO:0000259" key="16">
    <source>
        <dbReference type="PROSITE" id="PS51975"/>
    </source>
</evidence>
<comment type="cofactor">
    <cofactor evidence="14 15">
        <name>Mn(2+)</name>
        <dbReference type="ChEBI" id="CHEBI:29035"/>
    </cofactor>
    <cofactor evidence="14 15">
        <name>Mg(2+)</name>
        <dbReference type="ChEBI" id="CHEBI:18420"/>
    </cofactor>
    <text evidence="14 15">Manganese or magnesium. Binds 1 divalent metal ion per monomer in the absence of substrate. May bind a second metal ion after substrate binding.</text>
</comment>
<proteinExistence type="inferred from homology"/>
<name>A0A1I5L3I6_9BACI</name>
<keyword evidence="12 14" id="KW-0378">Hydrolase</keyword>
<feature type="binding site" evidence="14 15">
    <location>
        <position position="99"/>
    </location>
    <ligand>
        <name>a divalent metal cation</name>
        <dbReference type="ChEBI" id="CHEBI:60240"/>
    </ligand>
</feature>
<feature type="binding site" evidence="14 15">
    <location>
        <position position="98"/>
    </location>
    <ligand>
        <name>a divalent metal cation</name>
        <dbReference type="ChEBI" id="CHEBI:60240"/>
    </ligand>
</feature>
<accession>A0A1I5L3I6</accession>
<dbReference type="SUPFAM" id="SSF53098">
    <property type="entry name" value="Ribonuclease H-like"/>
    <property type="match status" value="1"/>
</dbReference>
<reference evidence="18 19" key="1">
    <citation type="submission" date="2016-10" db="EMBL/GenBank/DDBJ databases">
        <authorList>
            <person name="de Groot N.N."/>
        </authorList>
    </citation>
    <scope>NUCLEOTIDE SEQUENCE [LARGE SCALE GENOMIC DNA]</scope>
    <source>
        <strain evidence="18 19">DSM 17073</strain>
    </source>
</reference>
<dbReference type="EMBL" id="BJWI01000001">
    <property type="protein sequence ID" value="GEM00629.1"/>
    <property type="molecule type" value="Genomic_DNA"/>
</dbReference>
<comment type="catalytic activity">
    <reaction evidence="1 14 15">
        <text>Endonucleolytic cleavage to 5'-phosphomonoester.</text>
        <dbReference type="EC" id="3.1.26.4"/>
    </reaction>
</comment>
<dbReference type="GO" id="GO:0006298">
    <property type="term" value="P:mismatch repair"/>
    <property type="evidence" value="ECO:0007669"/>
    <property type="project" value="TreeGrafter"/>
</dbReference>
<evidence type="ECO:0000256" key="10">
    <source>
        <dbReference type="ARBA" id="ARBA00022723"/>
    </source>
</evidence>
<dbReference type="FunFam" id="3.30.420.10:FF:000047">
    <property type="entry name" value="Ribonuclease HIII"/>
    <property type="match status" value="1"/>
</dbReference>
<evidence type="ECO:0000256" key="7">
    <source>
        <dbReference type="ARBA" id="ARBA00021407"/>
    </source>
</evidence>
<comment type="cofactor">
    <cofactor evidence="2">
        <name>Mg(2+)</name>
        <dbReference type="ChEBI" id="CHEBI:18420"/>
    </cofactor>
</comment>
<dbReference type="Pfam" id="PF01351">
    <property type="entry name" value="RNase_HII"/>
    <property type="match status" value="1"/>
</dbReference>
<evidence type="ECO:0000256" key="11">
    <source>
        <dbReference type="ARBA" id="ARBA00022759"/>
    </source>
</evidence>
<dbReference type="InterPro" id="IPR004641">
    <property type="entry name" value="RNase_HIII"/>
</dbReference>
<keyword evidence="8 14" id="KW-0963">Cytoplasm</keyword>
<dbReference type="InterPro" id="IPR036397">
    <property type="entry name" value="RNaseH_sf"/>
</dbReference>
<keyword evidence="20" id="KW-1185">Reference proteome</keyword>
<evidence type="ECO:0000313" key="19">
    <source>
        <dbReference type="Proteomes" id="UP000242243"/>
    </source>
</evidence>
<dbReference type="PIRSF" id="PIRSF037748">
    <property type="entry name" value="RnhC"/>
    <property type="match status" value="1"/>
</dbReference>
<dbReference type="InterPro" id="IPR024567">
    <property type="entry name" value="RNase_HII/HIII_dom"/>
</dbReference>
<evidence type="ECO:0000256" key="4">
    <source>
        <dbReference type="ARBA" id="ARBA00004496"/>
    </source>
</evidence>
<dbReference type="CDD" id="cd14796">
    <property type="entry name" value="RNAse_HIII_N"/>
    <property type="match status" value="1"/>
</dbReference>
<evidence type="ECO:0000256" key="15">
    <source>
        <dbReference type="PROSITE-ProRule" id="PRU01319"/>
    </source>
</evidence>
<dbReference type="GO" id="GO:0005737">
    <property type="term" value="C:cytoplasm"/>
    <property type="evidence" value="ECO:0007669"/>
    <property type="project" value="UniProtKB-SubCell"/>
</dbReference>
<evidence type="ECO:0000256" key="9">
    <source>
        <dbReference type="ARBA" id="ARBA00022722"/>
    </source>
</evidence>
<comment type="subcellular location">
    <subcellularLocation>
        <location evidence="4 14">Cytoplasm</location>
    </subcellularLocation>
</comment>
<evidence type="ECO:0000313" key="18">
    <source>
        <dbReference type="EMBL" id="SFO91722.1"/>
    </source>
</evidence>
<dbReference type="GO" id="GO:0003723">
    <property type="term" value="F:RNA binding"/>
    <property type="evidence" value="ECO:0007669"/>
    <property type="project" value="UniProtKB-UniRule"/>
</dbReference>
<feature type="binding site" evidence="14 15">
    <location>
        <position position="204"/>
    </location>
    <ligand>
        <name>a divalent metal cation</name>
        <dbReference type="ChEBI" id="CHEBI:60240"/>
    </ligand>
</feature>
<evidence type="ECO:0000313" key="17">
    <source>
        <dbReference type="EMBL" id="GEM00629.1"/>
    </source>
</evidence>
<gene>
    <name evidence="14 17" type="primary">rnhC</name>
    <name evidence="17" type="ORF">HHA03_01610</name>
    <name evidence="18" type="ORF">SAMN05421839_101176</name>
</gene>
<evidence type="ECO:0000256" key="1">
    <source>
        <dbReference type="ARBA" id="ARBA00000077"/>
    </source>
</evidence>
<protein>
    <recommendedName>
        <fullName evidence="7 14">Ribonuclease HIII</fullName>
        <shortName evidence="14">RNase HIII</shortName>
        <ecNumber evidence="6 14">3.1.26.4</ecNumber>
    </recommendedName>
</protein>
<dbReference type="InterPro" id="IPR024568">
    <property type="entry name" value="RNase_HIII_N"/>
</dbReference>
<dbReference type="GO" id="GO:0004523">
    <property type="term" value="F:RNA-DNA hybrid ribonuclease activity"/>
    <property type="evidence" value="ECO:0007669"/>
    <property type="project" value="UniProtKB-UniRule"/>
</dbReference>
<evidence type="ECO:0000256" key="6">
    <source>
        <dbReference type="ARBA" id="ARBA00012180"/>
    </source>
</evidence>
<dbReference type="InterPro" id="IPR012295">
    <property type="entry name" value="TBP_dom_sf"/>
</dbReference>
<comment type="function">
    <text evidence="3 14">Endonuclease that specifically degrades the RNA of RNA-DNA hybrids.</text>
</comment>
<dbReference type="Gene3D" id="3.30.310.10">
    <property type="entry name" value="TATA-Binding Protein"/>
    <property type="match status" value="1"/>
</dbReference>
<evidence type="ECO:0000256" key="2">
    <source>
        <dbReference type="ARBA" id="ARBA00001946"/>
    </source>
</evidence>
<dbReference type="Pfam" id="PF11858">
    <property type="entry name" value="DUF3378"/>
    <property type="match status" value="1"/>
</dbReference>
<evidence type="ECO:0000256" key="14">
    <source>
        <dbReference type="HAMAP-Rule" id="MF_00053"/>
    </source>
</evidence>
<sequence>MGHIVHYVSDDTLKEMTTYYQPYQTKTPQHAVFQAKKNGVTITGYRSKKVMFQGQNPEVEAGRWEALKAAKGSTKKTVNQHDYMPNASLYNQNTIGSDETGTGDYFGPITVCSCYVTNEQIPLLKELGVKDSKNLTDETIQSLAKTILQLKIPYSLVILHNEKYNRLQKKGWSQGKMKTMLHHVAITKLLKKIAPTKPDGIIIDQFATPNVYINHLQSEGKTLPASTYFVTKAESHAISVACASILARYSFVKEMDKLSKTAGFTLPKGASSKVDQAASYLVKKQGYACLDQFAKVHFKNTEKIATYLRK</sequence>
<evidence type="ECO:0000256" key="12">
    <source>
        <dbReference type="ARBA" id="ARBA00022801"/>
    </source>
</evidence>
<organism evidence="18 19">
    <name type="scientific">Halolactibacillus halophilus</name>
    <dbReference type="NCBI Taxonomy" id="306540"/>
    <lineage>
        <taxon>Bacteria</taxon>
        <taxon>Bacillati</taxon>
        <taxon>Bacillota</taxon>
        <taxon>Bacilli</taxon>
        <taxon>Bacillales</taxon>
        <taxon>Bacillaceae</taxon>
        <taxon>Halolactibacillus</taxon>
    </lineage>
</organism>